<dbReference type="Proteomes" id="UP001501468">
    <property type="component" value="Unassembled WGS sequence"/>
</dbReference>
<comment type="caution">
    <text evidence="2">The sequence shown here is derived from an EMBL/GenBank/DDBJ whole genome shotgun (WGS) entry which is preliminary data.</text>
</comment>
<evidence type="ECO:0000256" key="1">
    <source>
        <dbReference type="ARBA" id="ARBA00023002"/>
    </source>
</evidence>
<protein>
    <submittedName>
        <fullName evidence="2">NAD(P)-binding domain-containing protein</fullName>
    </submittedName>
</protein>
<dbReference type="SUPFAM" id="SSF51905">
    <property type="entry name" value="FAD/NAD(P)-binding domain"/>
    <property type="match status" value="2"/>
</dbReference>
<dbReference type="EMBL" id="BAABDC010000001">
    <property type="protein sequence ID" value="GAA3689465.1"/>
    <property type="molecule type" value="Genomic_DNA"/>
</dbReference>
<dbReference type="InterPro" id="IPR036188">
    <property type="entry name" value="FAD/NAD-bd_sf"/>
</dbReference>
<dbReference type="PRINTS" id="PR00368">
    <property type="entry name" value="FADPNR"/>
</dbReference>
<gene>
    <name evidence="2" type="ORF">GCM10022399_01450</name>
</gene>
<dbReference type="PANTHER" id="PTHR43539:SF78">
    <property type="entry name" value="FLAVIN-CONTAINING MONOOXYGENASE"/>
    <property type="match status" value="1"/>
</dbReference>
<dbReference type="PANTHER" id="PTHR43539">
    <property type="entry name" value="FLAVIN-BINDING MONOOXYGENASE-LIKE PROTEIN (AFU_ORTHOLOGUE AFUA_4G09220)"/>
    <property type="match status" value="1"/>
</dbReference>
<dbReference type="Gene3D" id="3.50.50.60">
    <property type="entry name" value="FAD/NAD(P)-binding domain"/>
    <property type="match status" value="1"/>
</dbReference>
<sequence length="478" mass="49616">MTSTTPTHPAPTEPAAAEPVVVIGAGPVGLAAAAHLLERGLAPLVLERGSRAAASVASWGHVRLFSRWSELVDPAARRLLSRSGWTEPDAERYPTGDEWVESYLQPLADALGDRVRFGRTVTGIARRGRDRVVDSGREDQPFTIHVRHADGRTDRVTARAVVDASGTWTSPNPLGGDGYPADGEQEPAVSAHISYRVPDAASPDDVARFGGRRTAVVGSGHSALTALVVLAGLAEQVPGTTAVWVLRRGRVDNAYGGGEADQLPARGALGVRARDAVSAGHVEVVTGFRTRAVELASRPDGGGALTLVGEDGSRVDGLDEVVGLTGFRPDHSIMSELRLRLDDRLEAPVGLAPLIDPNVHSCGTVYPHGAAELGHDEKDVYVVGMKSYGRAPTFLALTGYEQVRSVAAALAGDREAAARVELTLPETGVCGGAGLFDDSDATKADGEQGGGCCAPTAPQLVSIGAPSSSGGGRRPTAC</sequence>
<dbReference type="RefSeq" id="WP_344940099.1">
    <property type="nucleotide sequence ID" value="NZ_BAABDC010000001.1"/>
</dbReference>
<proteinExistence type="predicted"/>
<dbReference type="Pfam" id="PF13738">
    <property type="entry name" value="Pyr_redox_3"/>
    <property type="match status" value="1"/>
</dbReference>
<evidence type="ECO:0000313" key="2">
    <source>
        <dbReference type="EMBL" id="GAA3689465.1"/>
    </source>
</evidence>
<organism evidence="2 3">
    <name type="scientific">Terrabacter ginsenosidimutans</name>
    <dbReference type="NCBI Taxonomy" id="490575"/>
    <lineage>
        <taxon>Bacteria</taxon>
        <taxon>Bacillati</taxon>
        <taxon>Actinomycetota</taxon>
        <taxon>Actinomycetes</taxon>
        <taxon>Micrococcales</taxon>
        <taxon>Intrasporangiaceae</taxon>
        <taxon>Terrabacter</taxon>
    </lineage>
</organism>
<name>A0ABP7CFC9_9MICO</name>
<dbReference type="PRINTS" id="PR00411">
    <property type="entry name" value="PNDRDTASEI"/>
</dbReference>
<keyword evidence="1" id="KW-0560">Oxidoreductase</keyword>
<reference evidence="3" key="1">
    <citation type="journal article" date="2019" name="Int. J. Syst. Evol. Microbiol.">
        <title>The Global Catalogue of Microorganisms (GCM) 10K type strain sequencing project: providing services to taxonomists for standard genome sequencing and annotation.</title>
        <authorList>
            <consortium name="The Broad Institute Genomics Platform"/>
            <consortium name="The Broad Institute Genome Sequencing Center for Infectious Disease"/>
            <person name="Wu L."/>
            <person name="Ma J."/>
        </authorList>
    </citation>
    <scope>NUCLEOTIDE SEQUENCE [LARGE SCALE GENOMIC DNA]</scope>
    <source>
        <strain evidence="3">JCM 17125</strain>
    </source>
</reference>
<accession>A0ABP7CFC9</accession>
<evidence type="ECO:0000313" key="3">
    <source>
        <dbReference type="Proteomes" id="UP001501468"/>
    </source>
</evidence>
<keyword evidence="3" id="KW-1185">Reference proteome</keyword>
<dbReference type="InterPro" id="IPR050982">
    <property type="entry name" value="Auxin_biosynth/cation_transpt"/>
</dbReference>